<dbReference type="AlphaFoldDB" id="A0A7W3P5T3"/>
<dbReference type="Pfam" id="PF18726">
    <property type="entry name" value="HEPN_SAV_6107"/>
    <property type="match status" value="1"/>
</dbReference>
<evidence type="ECO:0000313" key="3">
    <source>
        <dbReference type="Proteomes" id="UP000523079"/>
    </source>
</evidence>
<accession>A0A7W3P5T3</accession>
<protein>
    <recommendedName>
        <fullName evidence="1">SAV-6107-like HEPN domain-containing protein</fullName>
    </recommendedName>
</protein>
<dbReference type="InterPro" id="IPR040891">
    <property type="entry name" value="HEPN_SAV_6107"/>
</dbReference>
<comment type="caution">
    <text evidence="2">The sequence shown here is derived from an EMBL/GenBank/DDBJ whole genome shotgun (WGS) entry which is preliminary data.</text>
</comment>
<dbReference type="Proteomes" id="UP000523079">
    <property type="component" value="Unassembled WGS sequence"/>
</dbReference>
<keyword evidence="3" id="KW-1185">Reference proteome</keyword>
<evidence type="ECO:0000313" key="2">
    <source>
        <dbReference type="EMBL" id="MBA8794326.1"/>
    </source>
</evidence>
<gene>
    <name evidence="2" type="ORF">FHX74_001945</name>
</gene>
<organism evidence="2 3">
    <name type="scientific">Microlunatus kandeliicorticis</name>
    <dbReference type="NCBI Taxonomy" id="1759536"/>
    <lineage>
        <taxon>Bacteria</taxon>
        <taxon>Bacillati</taxon>
        <taxon>Actinomycetota</taxon>
        <taxon>Actinomycetes</taxon>
        <taxon>Propionibacteriales</taxon>
        <taxon>Propionibacteriaceae</taxon>
        <taxon>Microlunatus</taxon>
    </lineage>
</organism>
<feature type="domain" description="SAV-6107-like HEPN" evidence="1">
    <location>
        <begin position="38"/>
        <end position="141"/>
    </location>
</feature>
<dbReference type="EMBL" id="JACGWT010000003">
    <property type="protein sequence ID" value="MBA8794326.1"/>
    <property type="molecule type" value="Genomic_DNA"/>
</dbReference>
<reference evidence="2 3" key="1">
    <citation type="submission" date="2020-07" db="EMBL/GenBank/DDBJ databases">
        <title>Sequencing the genomes of 1000 actinobacteria strains.</title>
        <authorList>
            <person name="Klenk H.-P."/>
        </authorList>
    </citation>
    <scope>NUCLEOTIDE SEQUENCE [LARGE SCALE GENOMIC DNA]</scope>
    <source>
        <strain evidence="2 3">DSM 100723</strain>
    </source>
</reference>
<sequence length="182" mass="19202">MTVLDSLTPTGGRTEAPEARLDADLRRARVAADVALLTPETDTRYVLAHRAAMRVAAVVLSVRPLRRRPEVAGRGSAGPSVAAPRDVWSLLAAAAPELTGWAAYFAALQPRRLAVEQGDRSRVTAREADDLARDASSFCTLAEAMVERLGPVSPPPSTSWSATSSPTSALSVVLPGVGRGHR</sequence>
<dbReference type="RefSeq" id="WP_182559927.1">
    <property type="nucleotide sequence ID" value="NZ_JACGWT010000003.1"/>
</dbReference>
<proteinExistence type="predicted"/>
<evidence type="ECO:0000259" key="1">
    <source>
        <dbReference type="Pfam" id="PF18726"/>
    </source>
</evidence>
<name>A0A7W3P5T3_9ACTN</name>